<name>A0A8H4VAX0_9HYPO</name>
<sequence length="120" mass="13663">MCTYARTVFQCQHQTWGRLLKRCPVAQEQQSGSLPGSECGLRIPHGLHSRRVPRQCDKCSDLDRKRSLLRAKLDECRELCRRHSAQVDFAPVDRRLSSLREGGEVSVRRRSTMGAGLRDG</sequence>
<dbReference type="Proteomes" id="UP000562929">
    <property type="component" value="Unassembled WGS sequence"/>
</dbReference>
<reference evidence="1 2" key="1">
    <citation type="journal article" date="2020" name="G3 (Bethesda)">
        <title>Genetic Underpinnings of Host Manipulation by Ophiocordyceps as Revealed by Comparative Transcriptomics.</title>
        <authorList>
            <person name="Will I."/>
            <person name="Das B."/>
            <person name="Trinh T."/>
            <person name="Brachmann A."/>
            <person name="Ohm R.A."/>
            <person name="de Bekker C."/>
        </authorList>
    </citation>
    <scope>NUCLEOTIDE SEQUENCE [LARGE SCALE GENOMIC DNA]</scope>
    <source>
        <strain evidence="1 2">EC05</strain>
    </source>
</reference>
<keyword evidence="2" id="KW-1185">Reference proteome</keyword>
<dbReference type="EMBL" id="JAACLJ010000009">
    <property type="protein sequence ID" value="KAF4581194.1"/>
    <property type="molecule type" value="Genomic_DNA"/>
</dbReference>
<evidence type="ECO:0000313" key="1">
    <source>
        <dbReference type="EMBL" id="KAF4581194.1"/>
    </source>
</evidence>
<dbReference type="AlphaFoldDB" id="A0A8H4VAX0"/>
<evidence type="ECO:0000313" key="2">
    <source>
        <dbReference type="Proteomes" id="UP000562929"/>
    </source>
</evidence>
<gene>
    <name evidence="1" type="ORF">GQ602_007331</name>
</gene>
<dbReference type="OrthoDB" id="4924147at2759"/>
<comment type="caution">
    <text evidence="1">The sequence shown here is derived from an EMBL/GenBank/DDBJ whole genome shotgun (WGS) entry which is preliminary data.</text>
</comment>
<protein>
    <submittedName>
        <fullName evidence="1">Uncharacterized protein</fullName>
    </submittedName>
</protein>
<proteinExistence type="predicted"/>
<accession>A0A8H4VAX0</accession>
<organism evidence="1 2">
    <name type="scientific">Ophiocordyceps camponoti-floridani</name>
    <dbReference type="NCBI Taxonomy" id="2030778"/>
    <lineage>
        <taxon>Eukaryota</taxon>
        <taxon>Fungi</taxon>
        <taxon>Dikarya</taxon>
        <taxon>Ascomycota</taxon>
        <taxon>Pezizomycotina</taxon>
        <taxon>Sordariomycetes</taxon>
        <taxon>Hypocreomycetidae</taxon>
        <taxon>Hypocreales</taxon>
        <taxon>Ophiocordycipitaceae</taxon>
        <taxon>Ophiocordyceps</taxon>
    </lineage>
</organism>